<evidence type="ECO:0000313" key="3">
    <source>
        <dbReference type="EMBL" id="CAD6446102.1"/>
    </source>
</evidence>
<protein>
    <submittedName>
        <fullName evidence="3">B7832fc0-9722-41e1-a944-4f67cff53c20-CDS</fullName>
    </submittedName>
</protein>
<keyword evidence="4" id="KW-1185">Reference proteome</keyword>
<evidence type="ECO:0000313" key="4">
    <source>
        <dbReference type="Proteomes" id="UP000624404"/>
    </source>
</evidence>
<evidence type="ECO:0000256" key="2">
    <source>
        <dbReference type="SAM" id="SignalP"/>
    </source>
</evidence>
<name>A0A8H2ZNX9_9HELO</name>
<organism evidence="3 4">
    <name type="scientific">Sclerotinia trifoliorum</name>
    <dbReference type="NCBI Taxonomy" id="28548"/>
    <lineage>
        <taxon>Eukaryota</taxon>
        <taxon>Fungi</taxon>
        <taxon>Dikarya</taxon>
        <taxon>Ascomycota</taxon>
        <taxon>Pezizomycotina</taxon>
        <taxon>Leotiomycetes</taxon>
        <taxon>Helotiales</taxon>
        <taxon>Sclerotiniaceae</taxon>
        <taxon>Sclerotinia</taxon>
    </lineage>
</organism>
<gene>
    <name evidence="3" type="ORF">SCLTRI_LOCUS5815</name>
</gene>
<evidence type="ECO:0000256" key="1">
    <source>
        <dbReference type="SAM" id="MobiDB-lite"/>
    </source>
</evidence>
<comment type="caution">
    <text evidence="3">The sequence shown here is derived from an EMBL/GenBank/DDBJ whole genome shotgun (WGS) entry which is preliminary data.</text>
</comment>
<proteinExistence type="predicted"/>
<dbReference type="OrthoDB" id="3564645at2759"/>
<dbReference type="Proteomes" id="UP000624404">
    <property type="component" value="Unassembled WGS sequence"/>
</dbReference>
<accession>A0A8H2ZNX9</accession>
<feature type="signal peptide" evidence="2">
    <location>
        <begin position="1"/>
        <end position="22"/>
    </location>
</feature>
<sequence length="335" mass="36283">MCITFWALPIFLLYDSVPFVLSQVLQPINSSFSQTSVMSILTLTISTTDMFRSPTITPQNDLIPVSSTLLVNSNELSMPISTMETSVPALVSSYQAQILHFNSNNRAISTTIEWITRSASLSPSTSTTTVTYLPDGSEIALSKSAISTTEFTTTTHIPPESPISTTDTGTRTTFKSTVSSTHSDTTTLVPIYPIYPNTTTQIPAESTIPTKITSTTNQISYESTILTIDLSTQIPLRPTTSAIDPGTPALTPTHTVDSSSTTLISAYTTKSSTSHISSKSATFTTDSSKITQVRTTQNSRPSRSFRTSTIETVSTTLDVSTKYRSRSSLHNRTLL</sequence>
<dbReference type="EMBL" id="CAJHIA010000017">
    <property type="protein sequence ID" value="CAD6446102.1"/>
    <property type="molecule type" value="Genomic_DNA"/>
</dbReference>
<dbReference type="AlphaFoldDB" id="A0A8H2ZNX9"/>
<keyword evidence="2" id="KW-0732">Signal</keyword>
<reference evidence="3" key="1">
    <citation type="submission" date="2020-10" db="EMBL/GenBank/DDBJ databases">
        <authorList>
            <person name="Kusch S."/>
        </authorList>
    </citation>
    <scope>NUCLEOTIDE SEQUENCE</scope>
    <source>
        <strain evidence="3">SwB9</strain>
    </source>
</reference>
<feature type="region of interest" description="Disordered" evidence="1">
    <location>
        <begin position="150"/>
        <end position="171"/>
    </location>
</feature>
<feature type="compositionally biased region" description="Polar residues" evidence="1">
    <location>
        <begin position="162"/>
        <end position="171"/>
    </location>
</feature>
<feature type="chain" id="PRO_5034377630" evidence="2">
    <location>
        <begin position="23"/>
        <end position="335"/>
    </location>
</feature>